<dbReference type="NCBIfam" id="TIGR03409">
    <property type="entry name" value="urea_trans_UrtB"/>
    <property type="match status" value="1"/>
</dbReference>
<dbReference type="InterPro" id="IPR017779">
    <property type="entry name" value="ABC_UrtB_bac"/>
</dbReference>
<evidence type="ECO:0000256" key="5">
    <source>
        <dbReference type="ARBA" id="ARBA00022970"/>
    </source>
</evidence>
<evidence type="ECO:0000313" key="12">
    <source>
        <dbReference type="Proteomes" id="UP001254608"/>
    </source>
</evidence>
<dbReference type="RefSeq" id="WP_311365942.1">
    <property type="nucleotide sequence ID" value="NZ_JAVRIC010000022.1"/>
</dbReference>
<name>A0ABU2WKX2_9GAMM</name>
<feature type="transmembrane region" description="Helical" evidence="9">
    <location>
        <begin position="292"/>
        <end position="307"/>
    </location>
</feature>
<evidence type="ECO:0000256" key="6">
    <source>
        <dbReference type="ARBA" id="ARBA00022989"/>
    </source>
</evidence>
<dbReference type="Pfam" id="PF02653">
    <property type="entry name" value="BPD_transp_2"/>
    <property type="match status" value="1"/>
</dbReference>
<organism evidence="11 12">
    <name type="scientific">Banduia mediterranea</name>
    <dbReference type="NCBI Taxonomy" id="3075609"/>
    <lineage>
        <taxon>Bacteria</taxon>
        <taxon>Pseudomonadati</taxon>
        <taxon>Pseudomonadota</taxon>
        <taxon>Gammaproteobacteria</taxon>
        <taxon>Nevskiales</taxon>
        <taxon>Algiphilaceae</taxon>
        <taxon>Banduia</taxon>
    </lineage>
</organism>
<feature type="transmembrane region" description="Helical" evidence="9">
    <location>
        <begin position="481"/>
        <end position="505"/>
    </location>
</feature>
<evidence type="ECO:0000256" key="4">
    <source>
        <dbReference type="ARBA" id="ARBA00022692"/>
    </source>
</evidence>
<comment type="similarity">
    <text evidence="8">Belongs to the binding-protein-dependent transport system permease family. LivHM subfamily.</text>
</comment>
<dbReference type="InterPro" id="IPR052157">
    <property type="entry name" value="BCAA_transport_permease"/>
</dbReference>
<dbReference type="PANTHER" id="PTHR11795:SF447">
    <property type="entry name" value="ABC TRANSPORTER PERMEASE PROTEIN"/>
    <property type="match status" value="1"/>
</dbReference>
<evidence type="ECO:0000256" key="1">
    <source>
        <dbReference type="ARBA" id="ARBA00004429"/>
    </source>
</evidence>
<feature type="transmembrane region" description="Helical" evidence="9">
    <location>
        <begin position="345"/>
        <end position="363"/>
    </location>
</feature>
<evidence type="ECO:0000256" key="7">
    <source>
        <dbReference type="ARBA" id="ARBA00023136"/>
    </source>
</evidence>
<dbReference type="PANTHER" id="PTHR11795">
    <property type="entry name" value="BRANCHED-CHAIN AMINO ACID TRANSPORT SYSTEM PERMEASE PROTEIN LIVH"/>
    <property type="match status" value="1"/>
</dbReference>
<keyword evidence="5" id="KW-0029">Amino-acid transport</keyword>
<evidence type="ECO:0000256" key="8">
    <source>
        <dbReference type="ARBA" id="ARBA00037998"/>
    </source>
</evidence>
<feature type="transmembrane region" description="Helical" evidence="9">
    <location>
        <begin position="394"/>
        <end position="414"/>
    </location>
</feature>
<feature type="transmembrane region" description="Helical" evidence="9">
    <location>
        <begin position="258"/>
        <end position="285"/>
    </location>
</feature>
<protein>
    <submittedName>
        <fullName evidence="11">Urea ABC transporter permease subunit UrtB</fullName>
    </submittedName>
</protein>
<reference evidence="11 12" key="1">
    <citation type="submission" date="2023-09" db="EMBL/GenBank/DDBJ databases">
        <authorList>
            <person name="Rey-Velasco X."/>
        </authorList>
    </citation>
    <scope>NUCLEOTIDE SEQUENCE [LARGE SCALE GENOMIC DNA]</scope>
    <source>
        <strain evidence="11 12">W345</strain>
    </source>
</reference>
<dbReference type="Proteomes" id="UP001254608">
    <property type="component" value="Unassembled WGS sequence"/>
</dbReference>
<evidence type="ECO:0000313" key="11">
    <source>
        <dbReference type="EMBL" id="MDT0498530.1"/>
    </source>
</evidence>
<accession>A0ABU2WKX2</accession>
<sequence length="548" mass="59494">MRRIRFQFGRFVLCLLMLLGSAIAHADSAADDAFMQTLFAIPEANYREKAALVDALVAARHEHTREVLLALLDNRLYARENADGNITDLYIVEEQADSRLALTDALSLEDAGIAPEDDLERIRTNITLRKALKQAIARFDLADEDADVRASGVDEMSGDLDDDGAALLREQLAIDDSRQVRRRIEVALALYALPSGDEATRLAAIETLDGETSNVVYNRIKPLTEADAEVSPELRAAALKVTQSIDSWRVFYGAIETLFFGLSLGSVLVLAAIGLAITFGVMGVINMAHGELIMLGAYTAYVMQLILPNHIGLSLILAIPAAFCVAGLAGVAIERSIVRFLYGRPLETLLATFGLSLVLQQLVRSVFSPLNRSVSSPEWMQGLWQINDLFAVTWNRLLIIVFMALVFALLWLTLNKTSLGLKVRAVSQNRAMAKAMGVRTERVDAMTFGLGAGVAGVAGVALSQLTNVGPNLGQSYIVDSFMVVVFGGVGNLWGTLISGMSLGVINKILEPWAGAVMAKILVLVFLILFIQRKPRGLFPQKGRAAEGH</sequence>
<dbReference type="InterPro" id="IPR001851">
    <property type="entry name" value="ABC_transp_permease"/>
</dbReference>
<feature type="signal peptide" evidence="10">
    <location>
        <begin position="1"/>
        <end position="26"/>
    </location>
</feature>
<feature type="transmembrane region" description="Helical" evidence="9">
    <location>
        <begin position="313"/>
        <end position="333"/>
    </location>
</feature>
<keyword evidence="4 9" id="KW-0812">Transmembrane</keyword>
<keyword evidence="6 9" id="KW-1133">Transmembrane helix</keyword>
<keyword evidence="2" id="KW-0813">Transport</keyword>
<evidence type="ECO:0000256" key="10">
    <source>
        <dbReference type="SAM" id="SignalP"/>
    </source>
</evidence>
<gene>
    <name evidence="11" type="primary">urtB</name>
    <name evidence="11" type="ORF">RM530_14355</name>
</gene>
<feature type="chain" id="PRO_5045920851" evidence="10">
    <location>
        <begin position="27"/>
        <end position="548"/>
    </location>
</feature>
<keyword evidence="10" id="KW-0732">Signal</keyword>
<evidence type="ECO:0000256" key="9">
    <source>
        <dbReference type="SAM" id="Phobius"/>
    </source>
</evidence>
<dbReference type="EMBL" id="JAVRIC010000022">
    <property type="protein sequence ID" value="MDT0498530.1"/>
    <property type="molecule type" value="Genomic_DNA"/>
</dbReference>
<proteinExistence type="inferred from homology"/>
<keyword evidence="7 9" id="KW-0472">Membrane</keyword>
<comment type="caution">
    <text evidence="11">The sequence shown here is derived from an EMBL/GenBank/DDBJ whole genome shotgun (WGS) entry which is preliminary data.</text>
</comment>
<keyword evidence="3" id="KW-1003">Cell membrane</keyword>
<evidence type="ECO:0000256" key="2">
    <source>
        <dbReference type="ARBA" id="ARBA00022448"/>
    </source>
</evidence>
<dbReference type="CDD" id="cd06582">
    <property type="entry name" value="TM_PBP1_LivH_like"/>
    <property type="match status" value="1"/>
</dbReference>
<evidence type="ECO:0000256" key="3">
    <source>
        <dbReference type="ARBA" id="ARBA00022475"/>
    </source>
</evidence>
<comment type="subcellular location">
    <subcellularLocation>
        <location evidence="1">Cell inner membrane</location>
        <topology evidence="1">Multi-pass membrane protein</topology>
    </subcellularLocation>
</comment>
<keyword evidence="12" id="KW-1185">Reference proteome</keyword>
<feature type="transmembrane region" description="Helical" evidence="9">
    <location>
        <begin position="511"/>
        <end position="530"/>
    </location>
</feature>